<dbReference type="PROSITE" id="PS00708">
    <property type="entry name" value="PRO_ENDOPEP_SER"/>
    <property type="match status" value="1"/>
</dbReference>
<dbReference type="FunFam" id="3.40.50.1820:FF:000005">
    <property type="entry name" value="Prolyl endopeptidase"/>
    <property type="match status" value="1"/>
</dbReference>
<dbReference type="InterPro" id="IPR023302">
    <property type="entry name" value="Pept_S9A_N"/>
</dbReference>
<evidence type="ECO:0000259" key="8">
    <source>
        <dbReference type="Pfam" id="PF00326"/>
    </source>
</evidence>
<dbReference type="InterPro" id="IPR051167">
    <property type="entry name" value="Prolyl_oligopep/macrocyclase"/>
</dbReference>
<dbReference type="SUPFAM" id="SSF53474">
    <property type="entry name" value="alpha/beta-Hydrolases"/>
    <property type="match status" value="1"/>
</dbReference>
<dbReference type="Gene3D" id="3.40.50.1820">
    <property type="entry name" value="alpha/beta hydrolase"/>
    <property type="match status" value="1"/>
</dbReference>
<sequence>MKNPIVSFLVAALFLAACSSVEKTTEEPEPSTQLSYPDSERIQFSDNYHGTEVADPYRWLEQLQSDAVRGWVREQNELSLPYLQNLNERDQIKNRLTQLWNYERIETPFRKGDRYFHFRNDGLQNQPVLYVSQQPDGVARPLLNPNEWGQDGTVSLARIQVSPNARYVAYAVSDAGSDWTEFRVRDVNTGQDLDDIIRGTKFTNVSWLPSENGFYYSRYPETAAGEPDDSQPVAIYFHRLGTSQSNDRRVYDVSQYGTWNPYPTVSSDGRFLIATVTDGFSTNAIHYLDLTDTDARWRHLISDWDARYQLIDTDANLLFFHTTNDAPTGRVIAVDINRPHPSDWQEIIAPREETLLEVNYVGGKFFAHYLQDAQSQVRIYNAYGRYEQELRLPGIGSISGFTGDKNHLETFFSFVSFTEPGIVYHYDIANHELNEHYRTEIPASLTGYETRQVFFKSADGTRIPMFIVHRDDIDLDGSNPTLLYGYGGFNISLTPDFSVSQLAWLEQGGILAIPNVRGGGEYGDEWHQGGIRLNKQNAFDDFIAAASYLIDQQYTSSEHLAIQGVSNGGLLVAAAMTQRPDLFAAALPAVGLFDMLRYHTTDANARSWSSDFGSSRNEEEFRALQAYSPLHNLEPGTCYPATLISTGHQDDRVAPWHSYKFAAALQHAQGCENPVLLRVETRAGHGAGTPTWMRIERIADQWAFLREHLNLKPLQNETD</sequence>
<keyword evidence="7" id="KW-0732">Signal</keyword>
<evidence type="ECO:0000256" key="5">
    <source>
        <dbReference type="ARBA" id="ARBA00022801"/>
    </source>
</evidence>
<dbReference type="EC" id="3.4.21.26" evidence="3"/>
<evidence type="ECO:0000313" key="11">
    <source>
        <dbReference type="Proteomes" id="UP000288293"/>
    </source>
</evidence>
<dbReference type="GO" id="GO:0006508">
    <property type="term" value="P:proteolysis"/>
    <property type="evidence" value="ECO:0007669"/>
    <property type="project" value="UniProtKB-KW"/>
</dbReference>
<evidence type="ECO:0000256" key="4">
    <source>
        <dbReference type="ARBA" id="ARBA00022670"/>
    </source>
</evidence>
<dbReference type="Proteomes" id="UP000288293">
    <property type="component" value="Unassembled WGS sequence"/>
</dbReference>
<accession>A0A432W124</accession>
<dbReference type="Gene3D" id="2.130.10.120">
    <property type="entry name" value="Prolyl oligopeptidase, N-terminal domain"/>
    <property type="match status" value="1"/>
</dbReference>
<evidence type="ECO:0000256" key="7">
    <source>
        <dbReference type="SAM" id="SignalP"/>
    </source>
</evidence>
<reference evidence="10 11" key="1">
    <citation type="journal article" date="2011" name="Front. Microbiol.">
        <title>Genomic signatures of strain selection and enhancement in Bacillus atrophaeus var. globigii, a historical biowarfare simulant.</title>
        <authorList>
            <person name="Gibbons H.S."/>
            <person name="Broomall S.M."/>
            <person name="McNew L.A."/>
            <person name="Daligault H."/>
            <person name="Chapman C."/>
            <person name="Bruce D."/>
            <person name="Karavis M."/>
            <person name="Krepps M."/>
            <person name="McGregor P.A."/>
            <person name="Hong C."/>
            <person name="Park K.H."/>
            <person name="Akmal A."/>
            <person name="Feldman A."/>
            <person name="Lin J.S."/>
            <person name="Chang W.E."/>
            <person name="Higgs B.W."/>
            <person name="Demirev P."/>
            <person name="Lindquist J."/>
            <person name="Liem A."/>
            <person name="Fochler E."/>
            <person name="Read T.D."/>
            <person name="Tapia R."/>
            <person name="Johnson S."/>
            <person name="Bishop-Lilly K.A."/>
            <person name="Detter C."/>
            <person name="Han C."/>
            <person name="Sozhamannan S."/>
            <person name="Rosenzweig C.N."/>
            <person name="Skowronski E.W."/>
        </authorList>
    </citation>
    <scope>NUCLEOTIDE SEQUENCE [LARGE SCALE GENOMIC DNA]</scope>
    <source>
        <strain evidence="10 11">MLST1</strain>
    </source>
</reference>
<dbReference type="AlphaFoldDB" id="A0A432W124"/>
<dbReference type="EMBL" id="PIPL01000004">
    <property type="protein sequence ID" value="RUO22924.1"/>
    <property type="molecule type" value="Genomic_DNA"/>
</dbReference>
<dbReference type="PANTHER" id="PTHR42881">
    <property type="entry name" value="PROLYL ENDOPEPTIDASE"/>
    <property type="match status" value="1"/>
</dbReference>
<gene>
    <name evidence="10" type="ORF">CWE09_13400</name>
</gene>
<feature type="signal peptide" evidence="7">
    <location>
        <begin position="1"/>
        <end position="22"/>
    </location>
</feature>
<dbReference type="PRINTS" id="PR00862">
    <property type="entry name" value="PROLIGOPTASE"/>
</dbReference>
<dbReference type="SUPFAM" id="SSF50993">
    <property type="entry name" value="Peptidase/esterase 'gauge' domain"/>
    <property type="match status" value="1"/>
</dbReference>
<dbReference type="InterPro" id="IPR001375">
    <property type="entry name" value="Peptidase_S9_cat"/>
</dbReference>
<dbReference type="GO" id="GO:0005829">
    <property type="term" value="C:cytosol"/>
    <property type="evidence" value="ECO:0007669"/>
    <property type="project" value="TreeGrafter"/>
</dbReference>
<feature type="domain" description="Peptidase S9 prolyl oligopeptidase catalytic" evidence="8">
    <location>
        <begin position="496"/>
        <end position="710"/>
    </location>
</feature>
<evidence type="ECO:0000256" key="3">
    <source>
        <dbReference type="ARBA" id="ARBA00011897"/>
    </source>
</evidence>
<dbReference type="GO" id="GO:0070012">
    <property type="term" value="F:oligopeptidase activity"/>
    <property type="evidence" value="ECO:0007669"/>
    <property type="project" value="TreeGrafter"/>
</dbReference>
<evidence type="ECO:0000256" key="6">
    <source>
        <dbReference type="ARBA" id="ARBA00022825"/>
    </source>
</evidence>
<keyword evidence="5" id="KW-0378">Hydrolase</keyword>
<keyword evidence="4" id="KW-0645">Protease</keyword>
<protein>
    <recommendedName>
        <fullName evidence="3">prolyl oligopeptidase</fullName>
        <ecNumber evidence="3">3.4.21.26</ecNumber>
    </recommendedName>
</protein>
<dbReference type="PANTHER" id="PTHR42881:SF2">
    <property type="entry name" value="PROLYL ENDOPEPTIDASE"/>
    <property type="match status" value="1"/>
</dbReference>
<feature type="chain" id="PRO_5019582953" description="prolyl oligopeptidase" evidence="7">
    <location>
        <begin position="23"/>
        <end position="719"/>
    </location>
</feature>
<evidence type="ECO:0000256" key="2">
    <source>
        <dbReference type="ARBA" id="ARBA00005228"/>
    </source>
</evidence>
<dbReference type="PROSITE" id="PS51257">
    <property type="entry name" value="PROKAR_LIPOPROTEIN"/>
    <property type="match status" value="1"/>
</dbReference>
<dbReference type="GO" id="GO:0004252">
    <property type="term" value="F:serine-type endopeptidase activity"/>
    <property type="evidence" value="ECO:0007669"/>
    <property type="project" value="UniProtKB-EC"/>
</dbReference>
<dbReference type="Pfam" id="PF00326">
    <property type="entry name" value="Peptidase_S9"/>
    <property type="match status" value="1"/>
</dbReference>
<evidence type="ECO:0000313" key="10">
    <source>
        <dbReference type="EMBL" id="RUO22924.1"/>
    </source>
</evidence>
<dbReference type="InterPro" id="IPR029058">
    <property type="entry name" value="AB_hydrolase_fold"/>
</dbReference>
<evidence type="ECO:0000259" key="9">
    <source>
        <dbReference type="Pfam" id="PF02897"/>
    </source>
</evidence>
<name>A0A432W124_9GAMM</name>
<feature type="domain" description="Peptidase S9A N-terminal" evidence="9">
    <location>
        <begin position="43"/>
        <end position="433"/>
    </location>
</feature>
<comment type="catalytic activity">
    <reaction evidence="1">
        <text>Hydrolysis of Pro-|-Xaa &gt;&gt; Ala-|-Xaa in oligopeptides.</text>
        <dbReference type="EC" id="3.4.21.26"/>
    </reaction>
</comment>
<dbReference type="Pfam" id="PF02897">
    <property type="entry name" value="Peptidase_S9_N"/>
    <property type="match status" value="1"/>
</dbReference>
<evidence type="ECO:0000256" key="1">
    <source>
        <dbReference type="ARBA" id="ARBA00001070"/>
    </source>
</evidence>
<comment type="caution">
    <text evidence="10">The sequence shown here is derived from an EMBL/GenBank/DDBJ whole genome shotgun (WGS) entry which is preliminary data.</text>
</comment>
<proteinExistence type="inferred from homology"/>
<dbReference type="OrthoDB" id="9801421at2"/>
<dbReference type="InterPro" id="IPR002470">
    <property type="entry name" value="Peptidase_S9A"/>
</dbReference>
<dbReference type="InterPro" id="IPR002471">
    <property type="entry name" value="Pept_S9_AS"/>
</dbReference>
<keyword evidence="11" id="KW-1185">Reference proteome</keyword>
<dbReference type="RefSeq" id="WP_126804566.1">
    <property type="nucleotide sequence ID" value="NZ_PIPL01000004.1"/>
</dbReference>
<keyword evidence="6" id="KW-0720">Serine protease</keyword>
<comment type="similarity">
    <text evidence="2">Belongs to the peptidase S9A family.</text>
</comment>
<organism evidence="10 11">
    <name type="scientific">Aliidiomarina minuta</name>
    <dbReference type="NCBI Taxonomy" id="880057"/>
    <lineage>
        <taxon>Bacteria</taxon>
        <taxon>Pseudomonadati</taxon>
        <taxon>Pseudomonadota</taxon>
        <taxon>Gammaproteobacteria</taxon>
        <taxon>Alteromonadales</taxon>
        <taxon>Idiomarinaceae</taxon>
        <taxon>Aliidiomarina</taxon>
    </lineage>
</organism>